<feature type="transmembrane region" description="Helical" evidence="8">
    <location>
        <begin position="312"/>
        <end position="331"/>
    </location>
</feature>
<evidence type="ECO:0000256" key="8">
    <source>
        <dbReference type="SAM" id="Phobius"/>
    </source>
</evidence>
<proteinExistence type="inferred from homology"/>
<feature type="transmembrane region" description="Helical" evidence="8">
    <location>
        <begin position="126"/>
        <end position="144"/>
    </location>
</feature>
<evidence type="ECO:0000313" key="10">
    <source>
        <dbReference type="Proteomes" id="UP000184342"/>
    </source>
</evidence>
<sequence length="337" mass="36110">MDRYLVQQKKIKLKLLLLGGLLLISTILSLAIGRYYIPVDDILRAFAGREVPAEITQVLFVVRLPRVLGGLLIGGALSMAGASYQGMFKNPLVSPDILGSAAGAGFGASLGILLSFGAVGIKSTSFIFGLIAVLITWFISTRFGRGDDSLFLLILGGIIVSSLFQSMISLIKYAADPTDKLPAITFWLLGSLSKITPKDVLLMIVPFLLCMVILICSASKLNILALGEEEAKTMGVNTKRLQLLVIFTATILTAFSVSLCGMIGWVGLVIPHLARMIVGPNFKALIPASLLLGCSYLLIIDTACRSVFAVEIPLGVITSLAGLPFFLYLLTKKNKGW</sequence>
<name>A0A1M6EKX2_9FIRM</name>
<evidence type="ECO:0000256" key="2">
    <source>
        <dbReference type="ARBA" id="ARBA00007935"/>
    </source>
</evidence>
<accession>A0A1M6EKX2</accession>
<dbReference type="FunFam" id="1.10.3470.10:FF:000001">
    <property type="entry name" value="Vitamin B12 ABC transporter permease BtuC"/>
    <property type="match status" value="1"/>
</dbReference>
<comment type="similarity">
    <text evidence="2">Belongs to the binding-protein-dependent transport system permease family. FecCD subfamily.</text>
</comment>
<evidence type="ECO:0000256" key="5">
    <source>
        <dbReference type="ARBA" id="ARBA00022692"/>
    </source>
</evidence>
<evidence type="ECO:0000256" key="7">
    <source>
        <dbReference type="ARBA" id="ARBA00023136"/>
    </source>
</evidence>
<evidence type="ECO:0000256" key="3">
    <source>
        <dbReference type="ARBA" id="ARBA00022448"/>
    </source>
</evidence>
<dbReference type="SUPFAM" id="SSF81345">
    <property type="entry name" value="ABC transporter involved in vitamin B12 uptake, BtuC"/>
    <property type="match status" value="1"/>
</dbReference>
<feature type="transmembrane region" description="Helical" evidence="8">
    <location>
        <begin position="282"/>
        <end position="300"/>
    </location>
</feature>
<dbReference type="Pfam" id="PF01032">
    <property type="entry name" value="FecCD"/>
    <property type="match status" value="1"/>
</dbReference>
<reference evidence="9 10" key="1">
    <citation type="submission" date="2016-11" db="EMBL/GenBank/DDBJ databases">
        <authorList>
            <person name="Jaros S."/>
            <person name="Januszkiewicz K."/>
            <person name="Wedrychowicz H."/>
        </authorList>
    </citation>
    <scope>NUCLEOTIDE SEQUENCE [LARGE SCALE GENOMIC DNA]</scope>
    <source>
        <strain evidence="9 10">DSM 15970</strain>
    </source>
</reference>
<dbReference type="InterPro" id="IPR000522">
    <property type="entry name" value="ABC_transptr_permease_BtuC"/>
</dbReference>
<dbReference type="InterPro" id="IPR037294">
    <property type="entry name" value="ABC_BtuC-like"/>
</dbReference>
<organism evidence="9 10">
    <name type="scientific">Parasporobacterium paucivorans DSM 15970</name>
    <dbReference type="NCBI Taxonomy" id="1122934"/>
    <lineage>
        <taxon>Bacteria</taxon>
        <taxon>Bacillati</taxon>
        <taxon>Bacillota</taxon>
        <taxon>Clostridia</taxon>
        <taxon>Lachnospirales</taxon>
        <taxon>Lachnospiraceae</taxon>
        <taxon>Parasporobacterium</taxon>
    </lineage>
</organism>
<comment type="subcellular location">
    <subcellularLocation>
        <location evidence="1">Cell membrane</location>
        <topology evidence="1">Multi-pass membrane protein</topology>
    </subcellularLocation>
</comment>
<dbReference type="GO" id="GO:0005886">
    <property type="term" value="C:plasma membrane"/>
    <property type="evidence" value="ECO:0007669"/>
    <property type="project" value="UniProtKB-SubCell"/>
</dbReference>
<feature type="transmembrane region" description="Helical" evidence="8">
    <location>
        <begin position="58"/>
        <end position="77"/>
    </location>
</feature>
<dbReference type="PANTHER" id="PTHR30472">
    <property type="entry name" value="FERRIC ENTEROBACTIN TRANSPORT SYSTEM PERMEASE PROTEIN"/>
    <property type="match status" value="1"/>
</dbReference>
<dbReference type="GO" id="GO:0022857">
    <property type="term" value="F:transmembrane transporter activity"/>
    <property type="evidence" value="ECO:0007669"/>
    <property type="project" value="InterPro"/>
</dbReference>
<dbReference type="STRING" id="1122934.SAMN02745691_00936"/>
<feature type="transmembrane region" description="Helical" evidence="8">
    <location>
        <begin position="15"/>
        <end position="37"/>
    </location>
</feature>
<evidence type="ECO:0000256" key="6">
    <source>
        <dbReference type="ARBA" id="ARBA00022989"/>
    </source>
</evidence>
<dbReference type="AlphaFoldDB" id="A0A1M6EKX2"/>
<feature type="transmembrane region" description="Helical" evidence="8">
    <location>
        <begin position="97"/>
        <end position="119"/>
    </location>
</feature>
<protein>
    <submittedName>
        <fullName evidence="9">Iron complex transport system permease protein</fullName>
    </submittedName>
</protein>
<evidence type="ECO:0000256" key="1">
    <source>
        <dbReference type="ARBA" id="ARBA00004651"/>
    </source>
</evidence>
<dbReference type="GO" id="GO:0033214">
    <property type="term" value="P:siderophore-iron import into cell"/>
    <property type="evidence" value="ECO:0007669"/>
    <property type="project" value="TreeGrafter"/>
</dbReference>
<dbReference type="EMBL" id="FQYT01000008">
    <property type="protein sequence ID" value="SHI86046.1"/>
    <property type="molecule type" value="Genomic_DNA"/>
</dbReference>
<keyword evidence="6 8" id="KW-1133">Transmembrane helix</keyword>
<evidence type="ECO:0000256" key="4">
    <source>
        <dbReference type="ARBA" id="ARBA00022475"/>
    </source>
</evidence>
<gene>
    <name evidence="9" type="ORF">SAMN02745691_00936</name>
</gene>
<dbReference type="CDD" id="cd06550">
    <property type="entry name" value="TM_ABC_iron-siderophores_like"/>
    <property type="match status" value="1"/>
</dbReference>
<keyword evidence="4" id="KW-1003">Cell membrane</keyword>
<evidence type="ECO:0000313" key="9">
    <source>
        <dbReference type="EMBL" id="SHI86046.1"/>
    </source>
</evidence>
<dbReference type="Gene3D" id="1.10.3470.10">
    <property type="entry name" value="ABC transporter involved in vitamin B12 uptake, BtuC"/>
    <property type="match status" value="1"/>
</dbReference>
<feature type="transmembrane region" description="Helical" evidence="8">
    <location>
        <begin position="200"/>
        <end position="223"/>
    </location>
</feature>
<keyword evidence="5 8" id="KW-0812">Transmembrane</keyword>
<feature type="transmembrane region" description="Helical" evidence="8">
    <location>
        <begin position="150"/>
        <end position="171"/>
    </location>
</feature>
<keyword evidence="7 8" id="KW-0472">Membrane</keyword>
<dbReference type="Proteomes" id="UP000184342">
    <property type="component" value="Unassembled WGS sequence"/>
</dbReference>
<keyword evidence="10" id="KW-1185">Reference proteome</keyword>
<keyword evidence="3" id="KW-0813">Transport</keyword>
<feature type="transmembrane region" description="Helical" evidence="8">
    <location>
        <begin position="243"/>
        <end position="270"/>
    </location>
</feature>
<dbReference type="PANTHER" id="PTHR30472:SF70">
    <property type="entry name" value="MOLYBDATE IMPORT SYSTEM PERMEASE PROTEIN MOLB"/>
    <property type="match status" value="1"/>
</dbReference>